<evidence type="ECO:0000256" key="1">
    <source>
        <dbReference type="SAM" id="Phobius"/>
    </source>
</evidence>
<gene>
    <name evidence="2" type="ORF">BXY82_1591</name>
</gene>
<name>A0A4R7PX86_9FLAO</name>
<organism evidence="2 3">
    <name type="scientific">Gelidibacter sediminis</name>
    <dbReference type="NCBI Taxonomy" id="1608710"/>
    <lineage>
        <taxon>Bacteria</taxon>
        <taxon>Pseudomonadati</taxon>
        <taxon>Bacteroidota</taxon>
        <taxon>Flavobacteriia</taxon>
        <taxon>Flavobacteriales</taxon>
        <taxon>Flavobacteriaceae</taxon>
        <taxon>Gelidibacter</taxon>
    </lineage>
</organism>
<accession>A0A4R7PX86</accession>
<dbReference type="Proteomes" id="UP000294689">
    <property type="component" value="Unassembled WGS sequence"/>
</dbReference>
<evidence type="ECO:0000313" key="3">
    <source>
        <dbReference type="Proteomes" id="UP000294689"/>
    </source>
</evidence>
<keyword evidence="1" id="KW-1133">Transmembrane helix</keyword>
<proteinExistence type="predicted"/>
<keyword evidence="1" id="KW-0472">Membrane</keyword>
<keyword evidence="1" id="KW-0812">Transmembrane</keyword>
<sequence length="40" mass="4695">MLSQKDKILTITLWFLLALINYYNFGKVSNYSIVKLPMIT</sequence>
<feature type="transmembrane region" description="Helical" evidence="1">
    <location>
        <begin position="7"/>
        <end position="25"/>
    </location>
</feature>
<reference evidence="2 3" key="1">
    <citation type="submission" date="2019-03" db="EMBL/GenBank/DDBJ databases">
        <title>Genomic Encyclopedia of Archaeal and Bacterial Type Strains, Phase II (KMG-II): from individual species to whole genera.</title>
        <authorList>
            <person name="Goeker M."/>
        </authorList>
    </citation>
    <scope>NUCLEOTIDE SEQUENCE [LARGE SCALE GENOMIC DNA]</scope>
    <source>
        <strain evidence="2 3">DSM 28135</strain>
    </source>
</reference>
<comment type="caution">
    <text evidence="2">The sequence shown here is derived from an EMBL/GenBank/DDBJ whole genome shotgun (WGS) entry which is preliminary data.</text>
</comment>
<dbReference type="EMBL" id="SOBW01000008">
    <property type="protein sequence ID" value="TDU39564.1"/>
    <property type="molecule type" value="Genomic_DNA"/>
</dbReference>
<protein>
    <submittedName>
        <fullName evidence="2">Uncharacterized protein</fullName>
    </submittedName>
</protein>
<keyword evidence="3" id="KW-1185">Reference proteome</keyword>
<evidence type="ECO:0000313" key="2">
    <source>
        <dbReference type="EMBL" id="TDU39564.1"/>
    </source>
</evidence>
<dbReference type="AlphaFoldDB" id="A0A4R7PX86"/>